<accession>A0ABP8XPI7</accession>
<evidence type="ECO:0000313" key="3">
    <source>
        <dbReference type="Proteomes" id="UP001500843"/>
    </source>
</evidence>
<protein>
    <recommendedName>
        <fullName evidence="1">HTH marR-type domain-containing protein</fullName>
    </recommendedName>
</protein>
<sequence length="159" mass="17177">MTETGDAERAQLAARIRNLSIAFETGALPTLLNPLLTVELTIQQLKVLTMLVTTDGGMTGSGLAESFGVSMASMSGLLDRLVAQDMVERSTDPHDARVRRIHATELGRSAMRRLVAARPEFADDVLVRIPLDDLRALAQGMSAVRAELDRLHARKAGEG</sequence>
<gene>
    <name evidence="2" type="ORF">GCM10023198_36360</name>
</gene>
<dbReference type="Proteomes" id="UP001500843">
    <property type="component" value="Unassembled WGS sequence"/>
</dbReference>
<evidence type="ECO:0000259" key="1">
    <source>
        <dbReference type="PROSITE" id="PS50995"/>
    </source>
</evidence>
<dbReference type="PANTHER" id="PTHR33164:SF43">
    <property type="entry name" value="HTH-TYPE TRANSCRIPTIONAL REPRESSOR YETL"/>
    <property type="match status" value="1"/>
</dbReference>
<reference evidence="3" key="1">
    <citation type="journal article" date="2019" name="Int. J. Syst. Evol. Microbiol.">
        <title>The Global Catalogue of Microorganisms (GCM) 10K type strain sequencing project: providing services to taxonomists for standard genome sequencing and annotation.</title>
        <authorList>
            <consortium name="The Broad Institute Genomics Platform"/>
            <consortium name="The Broad Institute Genome Sequencing Center for Infectious Disease"/>
            <person name="Wu L."/>
            <person name="Ma J."/>
        </authorList>
    </citation>
    <scope>NUCLEOTIDE SEQUENCE [LARGE SCALE GENOMIC DNA]</scope>
    <source>
        <strain evidence="3">JCM 17975</strain>
    </source>
</reference>
<dbReference type="RefSeq" id="WP_253868261.1">
    <property type="nucleotide sequence ID" value="NZ_BAABHM010000016.1"/>
</dbReference>
<organism evidence="2 3">
    <name type="scientific">Promicromonospora umidemergens</name>
    <dbReference type="NCBI Taxonomy" id="629679"/>
    <lineage>
        <taxon>Bacteria</taxon>
        <taxon>Bacillati</taxon>
        <taxon>Actinomycetota</taxon>
        <taxon>Actinomycetes</taxon>
        <taxon>Micrococcales</taxon>
        <taxon>Promicromonosporaceae</taxon>
        <taxon>Promicromonospora</taxon>
    </lineage>
</organism>
<dbReference type="PROSITE" id="PS50995">
    <property type="entry name" value="HTH_MARR_2"/>
    <property type="match status" value="1"/>
</dbReference>
<dbReference type="InterPro" id="IPR036390">
    <property type="entry name" value="WH_DNA-bd_sf"/>
</dbReference>
<feature type="domain" description="HTH marR-type" evidence="1">
    <location>
        <begin position="9"/>
        <end position="153"/>
    </location>
</feature>
<keyword evidence="3" id="KW-1185">Reference proteome</keyword>
<evidence type="ECO:0000313" key="2">
    <source>
        <dbReference type="EMBL" id="GAA4710307.1"/>
    </source>
</evidence>
<dbReference type="Gene3D" id="1.10.10.10">
    <property type="entry name" value="Winged helix-like DNA-binding domain superfamily/Winged helix DNA-binding domain"/>
    <property type="match status" value="1"/>
</dbReference>
<dbReference type="PANTHER" id="PTHR33164">
    <property type="entry name" value="TRANSCRIPTIONAL REGULATOR, MARR FAMILY"/>
    <property type="match status" value="1"/>
</dbReference>
<dbReference type="SUPFAM" id="SSF46785">
    <property type="entry name" value="Winged helix' DNA-binding domain"/>
    <property type="match status" value="1"/>
</dbReference>
<proteinExistence type="predicted"/>
<dbReference type="InterPro" id="IPR000835">
    <property type="entry name" value="HTH_MarR-typ"/>
</dbReference>
<name>A0ABP8XPI7_9MICO</name>
<dbReference type="InterPro" id="IPR039422">
    <property type="entry name" value="MarR/SlyA-like"/>
</dbReference>
<dbReference type="InterPro" id="IPR036388">
    <property type="entry name" value="WH-like_DNA-bd_sf"/>
</dbReference>
<dbReference type="SMART" id="SM00347">
    <property type="entry name" value="HTH_MARR"/>
    <property type="match status" value="1"/>
</dbReference>
<dbReference type="Pfam" id="PF01047">
    <property type="entry name" value="MarR"/>
    <property type="match status" value="1"/>
</dbReference>
<dbReference type="EMBL" id="BAABHM010000016">
    <property type="protein sequence ID" value="GAA4710307.1"/>
    <property type="molecule type" value="Genomic_DNA"/>
</dbReference>
<comment type="caution">
    <text evidence="2">The sequence shown here is derived from an EMBL/GenBank/DDBJ whole genome shotgun (WGS) entry which is preliminary data.</text>
</comment>